<name>A0A853CE28_9ACTN</name>
<dbReference type="AlphaFoldDB" id="A0A853CE28"/>
<reference evidence="1 2" key="1">
    <citation type="submission" date="2020-07" db="EMBL/GenBank/DDBJ databases">
        <title>Sequencing the genomes of 1000 actinobacteria strains.</title>
        <authorList>
            <person name="Klenk H.-P."/>
        </authorList>
    </citation>
    <scope>NUCLEOTIDE SEQUENCE [LARGE SCALE GENOMIC DNA]</scope>
    <source>
        <strain evidence="1 2">DSM 104001</strain>
    </source>
</reference>
<protein>
    <recommendedName>
        <fullName evidence="3">SipW-cognate class signal peptide</fullName>
    </recommendedName>
</protein>
<dbReference type="Proteomes" id="UP000541969">
    <property type="component" value="Unassembled WGS sequence"/>
</dbReference>
<dbReference type="EMBL" id="JACBZT010000001">
    <property type="protein sequence ID" value="NYJ05376.1"/>
    <property type="molecule type" value="Genomic_DNA"/>
</dbReference>
<evidence type="ECO:0000313" key="1">
    <source>
        <dbReference type="EMBL" id="NYJ05376.1"/>
    </source>
</evidence>
<evidence type="ECO:0008006" key="3">
    <source>
        <dbReference type="Google" id="ProtNLM"/>
    </source>
</evidence>
<dbReference type="RefSeq" id="WP_179715984.1">
    <property type="nucleotide sequence ID" value="NZ_JACBZT010000001.1"/>
</dbReference>
<keyword evidence="2" id="KW-1185">Reference proteome</keyword>
<accession>A0A853CE28</accession>
<sequence length="201" mass="20217">MARLLPRVPRPGRRARRMGLAVSGIGALAVTAGLVWQSAYAAFTETTPAYTLTWSTGTVAIADDDAGAAMFSASGLRPGATQTRCITVTSTGSAPSLIRLYGAGKTTTRSLSTYLTVVVSAGTGGSAGSCVGFVPSSTVYRGTLAAFPTSYSAGVGSWTTAGSTSGETTSYQITYGLSASAPVSAQGGTAAVAFTWEAQNT</sequence>
<gene>
    <name evidence="1" type="ORF">GGQ55_001654</name>
</gene>
<organism evidence="1 2">
    <name type="scientific">Petropleomorpha daqingensis</name>
    <dbReference type="NCBI Taxonomy" id="2026353"/>
    <lineage>
        <taxon>Bacteria</taxon>
        <taxon>Bacillati</taxon>
        <taxon>Actinomycetota</taxon>
        <taxon>Actinomycetes</taxon>
        <taxon>Geodermatophilales</taxon>
        <taxon>Geodermatophilaceae</taxon>
        <taxon>Petropleomorpha</taxon>
    </lineage>
</organism>
<proteinExistence type="predicted"/>
<comment type="caution">
    <text evidence="1">The sequence shown here is derived from an EMBL/GenBank/DDBJ whole genome shotgun (WGS) entry which is preliminary data.</text>
</comment>
<evidence type="ECO:0000313" key="2">
    <source>
        <dbReference type="Proteomes" id="UP000541969"/>
    </source>
</evidence>